<name>A0ABP7T8E2_9BACT</name>
<comment type="caution">
    <text evidence="1">The sequence shown here is derived from an EMBL/GenBank/DDBJ whole genome shotgun (WGS) entry which is preliminary data.</text>
</comment>
<reference evidence="2" key="1">
    <citation type="journal article" date="2019" name="Int. J. Syst. Evol. Microbiol.">
        <title>The Global Catalogue of Microorganisms (GCM) 10K type strain sequencing project: providing services to taxonomists for standard genome sequencing and annotation.</title>
        <authorList>
            <consortium name="The Broad Institute Genomics Platform"/>
            <consortium name="The Broad Institute Genome Sequencing Center for Infectious Disease"/>
            <person name="Wu L."/>
            <person name="Ma J."/>
        </authorList>
    </citation>
    <scope>NUCLEOTIDE SEQUENCE [LARGE SCALE GENOMIC DNA]</scope>
    <source>
        <strain evidence="2">JCM 17225</strain>
    </source>
</reference>
<sequence length="128" mass="14539">MGLVRPCFGWLLVFGCTSCFDLNPSKTTIHAGYYVRDDFSQPYSTLYLETEDGSSVERCPNVKRVGYERGYIFIQAERGNYWFAVQEDKGWNSLDPAAALLLNGPLNFTEFQQAMLRLGVGEIAYQFP</sequence>
<dbReference type="EMBL" id="BAABDK010000001">
    <property type="protein sequence ID" value="GAA4022607.1"/>
    <property type="molecule type" value="Genomic_DNA"/>
</dbReference>
<organism evidence="1 2">
    <name type="scientific">Hymenobacter glaciei</name>
    <dbReference type="NCBI Taxonomy" id="877209"/>
    <lineage>
        <taxon>Bacteria</taxon>
        <taxon>Pseudomonadati</taxon>
        <taxon>Bacteroidota</taxon>
        <taxon>Cytophagia</taxon>
        <taxon>Cytophagales</taxon>
        <taxon>Hymenobacteraceae</taxon>
        <taxon>Hymenobacter</taxon>
    </lineage>
</organism>
<dbReference type="RefSeq" id="WP_345049423.1">
    <property type="nucleotide sequence ID" value="NZ_BAABDK010000001.1"/>
</dbReference>
<proteinExistence type="predicted"/>
<gene>
    <name evidence="1" type="ORF">GCM10022409_02960</name>
</gene>
<evidence type="ECO:0000313" key="1">
    <source>
        <dbReference type="EMBL" id="GAA4022607.1"/>
    </source>
</evidence>
<accession>A0ABP7T8E2</accession>
<evidence type="ECO:0000313" key="2">
    <source>
        <dbReference type="Proteomes" id="UP001501469"/>
    </source>
</evidence>
<protein>
    <submittedName>
        <fullName evidence="1">Uncharacterized protein</fullName>
    </submittedName>
</protein>
<dbReference type="PROSITE" id="PS51257">
    <property type="entry name" value="PROKAR_LIPOPROTEIN"/>
    <property type="match status" value="1"/>
</dbReference>
<keyword evidence="2" id="KW-1185">Reference proteome</keyword>
<dbReference type="Proteomes" id="UP001501469">
    <property type="component" value="Unassembled WGS sequence"/>
</dbReference>